<dbReference type="Proteomes" id="UP001652625">
    <property type="component" value="Chromosome 03"/>
</dbReference>
<gene>
    <name evidence="2" type="primary">LOC136078516</name>
</gene>
<dbReference type="PANTHER" id="PTHR45786:SF74">
    <property type="entry name" value="ATP-DEPENDENT DNA HELICASE"/>
    <property type="match status" value="1"/>
</dbReference>
<dbReference type="RefSeq" id="XP_065650361.1">
    <property type="nucleotide sequence ID" value="XM_065794289.1"/>
</dbReference>
<accession>A0ABM4BMQ6</accession>
<sequence length="154" mass="17632">MNFLKYIRNYNDCLSFVSFTANVVQPMNHELPCFRICGQAFHCIGNLQPDQDIPPTYCQPYIYNLLAAVNFRMQQHGNDLCLCDLMFHLQTIVSEENPFALAFKSMAKVEDEEYRLAAIEGCLVSVVKMSLLKGQDRRCYNLPLHNEVAVVFVG</sequence>
<reference evidence="2" key="1">
    <citation type="submission" date="2025-08" db="UniProtKB">
        <authorList>
            <consortium name="RefSeq"/>
        </authorList>
    </citation>
    <scope>IDENTIFICATION</scope>
</reference>
<evidence type="ECO:0000313" key="1">
    <source>
        <dbReference type="Proteomes" id="UP001652625"/>
    </source>
</evidence>
<name>A0ABM4BMQ6_HYDVU</name>
<evidence type="ECO:0000313" key="2">
    <source>
        <dbReference type="RefSeq" id="XP_065650361.1"/>
    </source>
</evidence>
<proteinExistence type="predicted"/>
<protein>
    <submittedName>
        <fullName evidence="2">Uncharacterized protein LOC136078516</fullName>
    </submittedName>
</protein>
<organism evidence="1 2">
    <name type="scientific">Hydra vulgaris</name>
    <name type="common">Hydra</name>
    <name type="synonym">Hydra attenuata</name>
    <dbReference type="NCBI Taxonomy" id="6087"/>
    <lineage>
        <taxon>Eukaryota</taxon>
        <taxon>Metazoa</taxon>
        <taxon>Cnidaria</taxon>
        <taxon>Hydrozoa</taxon>
        <taxon>Hydroidolina</taxon>
        <taxon>Anthoathecata</taxon>
        <taxon>Aplanulata</taxon>
        <taxon>Hydridae</taxon>
        <taxon>Hydra</taxon>
    </lineage>
</organism>
<dbReference type="GeneID" id="136078516"/>
<keyword evidence="1" id="KW-1185">Reference proteome</keyword>
<dbReference type="PANTHER" id="PTHR45786">
    <property type="entry name" value="DNA BINDING PROTEIN-LIKE"/>
    <property type="match status" value="1"/>
</dbReference>